<organism evidence="10 11">
    <name type="scientific">Wallemia hederae</name>
    <dbReference type="NCBI Taxonomy" id="1540922"/>
    <lineage>
        <taxon>Eukaryota</taxon>
        <taxon>Fungi</taxon>
        <taxon>Dikarya</taxon>
        <taxon>Basidiomycota</taxon>
        <taxon>Wallemiomycotina</taxon>
        <taxon>Wallemiomycetes</taxon>
        <taxon>Wallemiales</taxon>
        <taxon>Wallemiaceae</taxon>
        <taxon>Wallemia</taxon>
    </lineage>
</organism>
<evidence type="ECO:0000256" key="8">
    <source>
        <dbReference type="RuleBase" id="RU364143"/>
    </source>
</evidence>
<dbReference type="AlphaFoldDB" id="A0A4T0FPX7"/>
<dbReference type="Gene3D" id="3.10.450.580">
    <property type="entry name" value="Mediator complex, subunit Med6"/>
    <property type="match status" value="1"/>
</dbReference>
<dbReference type="GO" id="GO:0003712">
    <property type="term" value="F:transcription coregulator activity"/>
    <property type="evidence" value="ECO:0007669"/>
    <property type="project" value="InterPro"/>
</dbReference>
<evidence type="ECO:0000256" key="1">
    <source>
        <dbReference type="ARBA" id="ARBA00004123"/>
    </source>
</evidence>
<protein>
    <recommendedName>
        <fullName evidence="3 8">Mediator of RNA polymerase II transcription subunit 6</fullName>
    </recommendedName>
    <alternativeName>
        <fullName evidence="7 8">Mediator complex subunit 6</fullName>
    </alternativeName>
</protein>
<dbReference type="EMBL" id="SPNW01000020">
    <property type="protein sequence ID" value="TIA90280.1"/>
    <property type="molecule type" value="Genomic_DNA"/>
</dbReference>
<comment type="caution">
    <text evidence="10">The sequence shown here is derived from an EMBL/GenBank/DDBJ whole genome shotgun (WGS) entry which is preliminary data.</text>
</comment>
<accession>A0A4T0FPX7</accession>
<dbReference type="Pfam" id="PF04934">
    <property type="entry name" value="Med6"/>
    <property type="match status" value="1"/>
</dbReference>
<evidence type="ECO:0000313" key="10">
    <source>
        <dbReference type="EMBL" id="TIA90280.1"/>
    </source>
</evidence>
<keyword evidence="4 8" id="KW-0805">Transcription regulation</keyword>
<keyword evidence="6 8" id="KW-0539">Nucleus</keyword>
<keyword evidence="8" id="KW-0010">Activator</keyword>
<comment type="subunit">
    <text evidence="8">Component of the Mediator complex.</text>
</comment>
<evidence type="ECO:0000256" key="7">
    <source>
        <dbReference type="ARBA" id="ARBA00031259"/>
    </source>
</evidence>
<reference evidence="10 11" key="1">
    <citation type="submission" date="2019-03" db="EMBL/GenBank/DDBJ databases">
        <title>Sequencing 23 genomes of Wallemia ichthyophaga.</title>
        <authorList>
            <person name="Gostincar C."/>
        </authorList>
    </citation>
    <scope>NUCLEOTIDE SEQUENCE [LARGE SCALE GENOMIC DNA]</scope>
    <source>
        <strain evidence="10 11">EXF-5753</strain>
    </source>
</reference>
<evidence type="ECO:0000256" key="5">
    <source>
        <dbReference type="ARBA" id="ARBA00023163"/>
    </source>
</evidence>
<dbReference type="PANTHER" id="PTHR13104">
    <property type="entry name" value="MED-6-RELATED"/>
    <property type="match status" value="1"/>
</dbReference>
<comment type="similarity">
    <text evidence="2 8">Belongs to the Mediator complex subunit 6 family.</text>
</comment>
<feature type="compositionally biased region" description="Low complexity" evidence="9">
    <location>
        <begin position="249"/>
        <end position="262"/>
    </location>
</feature>
<feature type="region of interest" description="Disordered" evidence="9">
    <location>
        <begin position="191"/>
        <end position="273"/>
    </location>
</feature>
<comment type="function">
    <text evidence="8">Component of the Mediator complex, a coactivator involved in the regulated transcription of nearly all RNA polymerase II-dependent genes. Mediator functions as a bridge to convey information from gene-specific regulatory proteins to the basal RNA polymerase II transcription machinery. Mediator is recruited to promoters by direct interactions with regulatory proteins and serves as a scaffold for the assembly of a functional preinitiation complex with RNA polymerase II and the general transcription factors.</text>
</comment>
<feature type="compositionally biased region" description="Basic and acidic residues" evidence="9">
    <location>
        <begin position="210"/>
        <end position="220"/>
    </location>
</feature>
<dbReference type="Proteomes" id="UP000310189">
    <property type="component" value="Unassembled WGS sequence"/>
</dbReference>
<evidence type="ECO:0000313" key="11">
    <source>
        <dbReference type="Proteomes" id="UP000310189"/>
    </source>
</evidence>
<name>A0A4T0FPX7_9BASI</name>
<evidence type="ECO:0000256" key="4">
    <source>
        <dbReference type="ARBA" id="ARBA00023015"/>
    </source>
</evidence>
<proteinExistence type="inferred from homology"/>
<evidence type="ECO:0000256" key="9">
    <source>
        <dbReference type="SAM" id="MobiDB-lite"/>
    </source>
</evidence>
<dbReference type="InterPro" id="IPR038566">
    <property type="entry name" value="Mediator_Med6_sf"/>
</dbReference>
<dbReference type="InterPro" id="IPR007018">
    <property type="entry name" value="Mediator_Med6"/>
</dbReference>
<dbReference type="GO" id="GO:0016592">
    <property type="term" value="C:mediator complex"/>
    <property type="evidence" value="ECO:0007669"/>
    <property type="project" value="InterPro"/>
</dbReference>
<evidence type="ECO:0000256" key="3">
    <source>
        <dbReference type="ARBA" id="ARBA00020634"/>
    </source>
</evidence>
<evidence type="ECO:0000256" key="2">
    <source>
        <dbReference type="ARBA" id="ARBA00007526"/>
    </source>
</evidence>
<feature type="compositionally biased region" description="Polar residues" evidence="9">
    <location>
        <begin position="263"/>
        <end position="273"/>
    </location>
</feature>
<keyword evidence="11" id="KW-1185">Reference proteome</keyword>
<evidence type="ECO:0000256" key="6">
    <source>
        <dbReference type="ARBA" id="ARBA00023242"/>
    </source>
</evidence>
<dbReference type="OrthoDB" id="344220at2759"/>
<dbReference type="GO" id="GO:0006357">
    <property type="term" value="P:regulation of transcription by RNA polymerase II"/>
    <property type="evidence" value="ECO:0007669"/>
    <property type="project" value="InterPro"/>
</dbReference>
<comment type="subcellular location">
    <subcellularLocation>
        <location evidence="1 8">Nucleus</location>
    </subcellularLocation>
</comment>
<sequence>MAEGGQQEEIDLSSIFWRAPEFLQYYGNTLNEMLIMDYFSLSPFYDKKSNNQLIKMQNIANITQPINLQEQLVHFTGIEFVLAHSQAPDLFIINKQYRHSPTSTKILNVYYCLNNNIYAAPDGYNTLGMKLHSAIFALQSSMKSLRDALPAYNPRIGYDWQIEDKEKDKEDKSEENAIPLLRSLRSTRADLKAEQQKRAKMLGEQAVETGEEKDVKDEQPARPAPTQPMPTKAAAAPDTTKKKKRKSTKSSANSRSSTPATPDTLSMSRPTPH</sequence>
<gene>
    <name evidence="8" type="primary">MED6</name>
    <name evidence="10" type="ORF">E3P99_01618</name>
</gene>
<keyword evidence="5 8" id="KW-0804">Transcription</keyword>